<organism evidence="1 2">
    <name type="scientific">Rattus norvegicus</name>
    <name type="common">Rat</name>
    <dbReference type="NCBI Taxonomy" id="10116"/>
    <lineage>
        <taxon>Eukaryota</taxon>
        <taxon>Metazoa</taxon>
        <taxon>Chordata</taxon>
        <taxon>Craniata</taxon>
        <taxon>Vertebrata</taxon>
        <taxon>Euteleostomi</taxon>
        <taxon>Mammalia</taxon>
        <taxon>Eutheria</taxon>
        <taxon>Euarchontoglires</taxon>
        <taxon>Glires</taxon>
        <taxon>Rodentia</taxon>
        <taxon>Myomorpha</taxon>
        <taxon>Muroidea</taxon>
        <taxon>Muridae</taxon>
        <taxon>Murinae</taxon>
        <taxon>Rattus</taxon>
    </lineage>
</organism>
<dbReference type="EMBL" id="CH474015">
    <property type="protein sequence ID" value="EDL85688.1"/>
    <property type="molecule type" value="Genomic_DNA"/>
</dbReference>
<protein>
    <submittedName>
        <fullName evidence="1">RCG51805</fullName>
    </submittedName>
</protein>
<gene>
    <name evidence="1" type="ORF">rCG_51805</name>
</gene>
<evidence type="ECO:0000313" key="1">
    <source>
        <dbReference type="EMBL" id="EDL85688.1"/>
    </source>
</evidence>
<sequence>MKAYLRNRTGQSWMSLRWSWSLLEVQKKQGGMPPVLKVGHLLVTLGAGLQVCATASTFRSTGTFPRAAAAVWVVPRRSSWGWCSTRV</sequence>
<dbReference type="Proteomes" id="UP000234681">
    <property type="component" value="Chromosome 2"/>
</dbReference>
<reference evidence="1 2" key="1">
    <citation type="submission" date="2005-09" db="EMBL/GenBank/DDBJ databases">
        <authorList>
            <person name="Mural R.J."/>
            <person name="Li P.W."/>
            <person name="Adams M.D."/>
            <person name="Amanatides P.G."/>
            <person name="Baden-Tillson H."/>
            <person name="Barnstead M."/>
            <person name="Chin S.H."/>
            <person name="Dew I."/>
            <person name="Evans C.A."/>
            <person name="Ferriera S."/>
            <person name="Flanigan M."/>
            <person name="Fosler C."/>
            <person name="Glodek A."/>
            <person name="Gu Z."/>
            <person name="Holt R.A."/>
            <person name="Jennings D."/>
            <person name="Kraft C.L."/>
            <person name="Lu F."/>
            <person name="Nguyen T."/>
            <person name="Nusskern D.R."/>
            <person name="Pfannkoch C.M."/>
            <person name="Sitter C."/>
            <person name="Sutton G.G."/>
            <person name="Venter J.C."/>
            <person name="Wang Z."/>
            <person name="Woodage T."/>
            <person name="Zheng X.H."/>
            <person name="Zhong F."/>
        </authorList>
    </citation>
    <scope>NUCLEOTIDE SEQUENCE [LARGE SCALE GENOMIC DNA]</scope>
    <source>
        <strain>BN</strain>
        <strain evidence="2">Sprague-Dawley</strain>
    </source>
</reference>
<evidence type="ECO:0000313" key="2">
    <source>
        <dbReference type="Proteomes" id="UP000234681"/>
    </source>
</evidence>
<accession>A6K312</accession>
<dbReference type="AlphaFoldDB" id="A6K312"/>
<proteinExistence type="predicted"/>
<feature type="non-terminal residue" evidence="1">
    <location>
        <position position="87"/>
    </location>
</feature>
<name>A6K312_RAT</name>